<dbReference type="PANTHER" id="PTHR43157:SF31">
    <property type="entry name" value="PHOSPHATIDYLINOSITOL-GLYCAN BIOSYNTHESIS CLASS F PROTEIN"/>
    <property type="match status" value="1"/>
</dbReference>
<proteinExistence type="predicted"/>
<evidence type="ECO:0000313" key="2">
    <source>
        <dbReference type="EMBL" id="KAF9878825.1"/>
    </source>
</evidence>
<dbReference type="PANTHER" id="PTHR43157">
    <property type="entry name" value="PHOSPHATIDYLINOSITOL-GLYCAN BIOSYNTHESIS CLASS F PROTEIN-RELATED"/>
    <property type="match status" value="1"/>
</dbReference>
<dbReference type="InterPro" id="IPR002347">
    <property type="entry name" value="SDR_fam"/>
</dbReference>
<dbReference type="SUPFAM" id="SSF51735">
    <property type="entry name" value="NAD(P)-binding Rossmann-fold domains"/>
    <property type="match status" value="1"/>
</dbReference>
<sequence length="327" mass="35885">MSSIIQFIHSQVFTEVPLPTKKFTGQTIIVTGSNTGLGFEAAKHLVRLEASRVILAVRSLSKGHAATALIEESTGRKGVVEVWELDLASYASVKEFANRVNGLERLDVLINNAGVMTYDFILAGKDDMMMTVNVVSPVLLTLLLLPKMRETSLAHDRDSVITFVGSLGHSQVDLVDSQNKRIFEALAVEETARMADRYNISKLILLQLARELANKVTESNKPGNVIVSVLNPGVSDTEISRHVTWLHGKILKMVFAIIGRTPEEASRTLVLAAEGAQETHGQYLDDGKVGKPSEFVLSQEGARVQQQLWYELLEKLDEVSPGIANLI</sequence>
<gene>
    <name evidence="2" type="ORF">CkaCkLH20_03725</name>
</gene>
<dbReference type="AlphaFoldDB" id="A0A9P6IA81"/>
<reference evidence="2" key="2">
    <citation type="submission" date="2020-11" db="EMBL/GenBank/DDBJ databases">
        <title>Whole genome sequencing of Colletotrichum sp.</title>
        <authorList>
            <person name="Li H."/>
        </authorList>
    </citation>
    <scope>NUCLEOTIDE SEQUENCE</scope>
    <source>
        <strain evidence="2">CkLH20</strain>
    </source>
</reference>
<dbReference type="GeneID" id="62159518"/>
<dbReference type="Gene3D" id="3.40.50.720">
    <property type="entry name" value="NAD(P)-binding Rossmann-like Domain"/>
    <property type="match status" value="1"/>
</dbReference>
<dbReference type="PRINTS" id="PR00081">
    <property type="entry name" value="GDHRDH"/>
</dbReference>
<protein>
    <recommendedName>
        <fullName evidence="4">Short-chain dehydrogenase</fullName>
    </recommendedName>
</protein>
<accession>A0A9P6IA81</accession>
<dbReference type="EMBL" id="JAATWM020000009">
    <property type="protein sequence ID" value="KAF9878825.1"/>
    <property type="molecule type" value="Genomic_DNA"/>
</dbReference>
<organism evidence="2 3">
    <name type="scientific">Colletotrichum karsti</name>
    <dbReference type="NCBI Taxonomy" id="1095194"/>
    <lineage>
        <taxon>Eukaryota</taxon>
        <taxon>Fungi</taxon>
        <taxon>Dikarya</taxon>
        <taxon>Ascomycota</taxon>
        <taxon>Pezizomycotina</taxon>
        <taxon>Sordariomycetes</taxon>
        <taxon>Hypocreomycetidae</taxon>
        <taxon>Glomerellales</taxon>
        <taxon>Glomerellaceae</taxon>
        <taxon>Colletotrichum</taxon>
        <taxon>Colletotrichum boninense species complex</taxon>
    </lineage>
</organism>
<keyword evidence="1" id="KW-0560">Oxidoreductase</keyword>
<comment type="caution">
    <text evidence="2">The sequence shown here is derived from an EMBL/GenBank/DDBJ whole genome shotgun (WGS) entry which is preliminary data.</text>
</comment>
<reference evidence="2" key="1">
    <citation type="submission" date="2020-03" db="EMBL/GenBank/DDBJ databases">
        <authorList>
            <person name="He L."/>
        </authorList>
    </citation>
    <scope>NUCLEOTIDE SEQUENCE</scope>
    <source>
        <strain evidence="2">CkLH20</strain>
    </source>
</reference>
<dbReference type="GO" id="GO:0016491">
    <property type="term" value="F:oxidoreductase activity"/>
    <property type="evidence" value="ECO:0007669"/>
    <property type="project" value="UniProtKB-KW"/>
</dbReference>
<dbReference type="InterPro" id="IPR036291">
    <property type="entry name" value="NAD(P)-bd_dom_sf"/>
</dbReference>
<evidence type="ECO:0008006" key="4">
    <source>
        <dbReference type="Google" id="ProtNLM"/>
    </source>
</evidence>
<dbReference type="Proteomes" id="UP000781932">
    <property type="component" value="Unassembled WGS sequence"/>
</dbReference>
<name>A0A9P6IA81_9PEZI</name>
<evidence type="ECO:0000313" key="3">
    <source>
        <dbReference type="Proteomes" id="UP000781932"/>
    </source>
</evidence>
<dbReference type="Pfam" id="PF00106">
    <property type="entry name" value="adh_short"/>
    <property type="match status" value="1"/>
</dbReference>
<dbReference type="RefSeq" id="XP_038748286.1">
    <property type="nucleotide sequence ID" value="XM_038886444.1"/>
</dbReference>
<evidence type="ECO:0000256" key="1">
    <source>
        <dbReference type="ARBA" id="ARBA00023002"/>
    </source>
</evidence>
<dbReference type="OrthoDB" id="542013at2759"/>
<keyword evidence="3" id="KW-1185">Reference proteome</keyword>